<organism evidence="1 2">
    <name type="scientific">Cronobacter turicensis</name>
    <dbReference type="NCBI Taxonomy" id="413502"/>
    <lineage>
        <taxon>Bacteria</taxon>
        <taxon>Pseudomonadati</taxon>
        <taxon>Pseudomonadota</taxon>
        <taxon>Gammaproteobacteria</taxon>
        <taxon>Enterobacterales</taxon>
        <taxon>Enterobacteriaceae</taxon>
        <taxon>Cronobacter</taxon>
    </lineage>
</organism>
<proteinExistence type="predicted"/>
<sequence>METTKVGKRKVETGKSSKIDEWVSKSPIEKNNSEDFFLSYNPADFGLSEKQGIFAVNVSAGKNLSRRTGLLTTKGKETQPTRTLREC</sequence>
<name>A0ACD5IMW7_9ENTR</name>
<gene>
    <name evidence="1" type="ORF">BS411_010710</name>
</gene>
<evidence type="ECO:0000313" key="1">
    <source>
        <dbReference type="EMBL" id="XSF52466.1"/>
    </source>
</evidence>
<dbReference type="EMBL" id="CP187984">
    <property type="protein sequence ID" value="XSF52466.1"/>
    <property type="molecule type" value="Genomic_DNA"/>
</dbReference>
<evidence type="ECO:0000313" key="2">
    <source>
        <dbReference type="Proteomes" id="UP000244623"/>
    </source>
</evidence>
<reference evidence="1" key="1">
    <citation type="submission" date="2025-05" db="EMBL/GenBank/DDBJ databases">
        <title>FDA Reference Genome datasets for Cronobacter.</title>
        <authorList>
            <person name="Gopinath G.R."/>
        </authorList>
    </citation>
    <scope>NUCLEOTIDE SEQUENCE</scope>
    <source>
        <strain evidence="1">MOD1-Sh41s</strain>
    </source>
</reference>
<accession>A0ACD5IMW7</accession>
<protein>
    <submittedName>
        <fullName evidence="1">Uncharacterized protein</fullName>
    </submittedName>
</protein>
<dbReference type="Proteomes" id="UP000244623">
    <property type="component" value="Chromosome"/>
</dbReference>